<feature type="compositionally biased region" description="Basic residues" evidence="2">
    <location>
        <begin position="63"/>
        <end position="76"/>
    </location>
</feature>
<dbReference type="EMBL" id="MT144009">
    <property type="protein sequence ID" value="QJA46370.1"/>
    <property type="molecule type" value="Genomic_DNA"/>
</dbReference>
<evidence type="ECO:0000256" key="1">
    <source>
        <dbReference type="SAM" id="Coils"/>
    </source>
</evidence>
<dbReference type="AlphaFoldDB" id="A0A6H1ZGP5"/>
<reference evidence="3" key="1">
    <citation type="submission" date="2020-03" db="EMBL/GenBank/DDBJ databases">
        <title>The deep terrestrial virosphere.</title>
        <authorList>
            <person name="Holmfeldt K."/>
            <person name="Nilsson E."/>
            <person name="Simone D."/>
            <person name="Lopez-Fernandez M."/>
            <person name="Wu X."/>
            <person name="de Brujin I."/>
            <person name="Lundin D."/>
            <person name="Andersson A."/>
            <person name="Bertilsson S."/>
            <person name="Dopson M."/>
        </authorList>
    </citation>
    <scope>NUCLEOTIDE SEQUENCE</scope>
    <source>
        <strain evidence="5">MM415A00187</strain>
        <strain evidence="4">MM415B00313</strain>
        <strain evidence="3">TM448A00409</strain>
        <strain evidence="6">TM448B01532</strain>
    </source>
</reference>
<evidence type="ECO:0000256" key="2">
    <source>
        <dbReference type="SAM" id="MobiDB-lite"/>
    </source>
</evidence>
<keyword evidence="1" id="KW-0175">Coiled coil</keyword>
<feature type="compositionally biased region" description="Basic and acidic residues" evidence="2">
    <location>
        <begin position="77"/>
        <end position="87"/>
    </location>
</feature>
<evidence type="ECO:0000313" key="3">
    <source>
        <dbReference type="EMBL" id="QJA46370.1"/>
    </source>
</evidence>
<dbReference type="EMBL" id="MT144778">
    <property type="protein sequence ID" value="QJH99264.1"/>
    <property type="molecule type" value="Genomic_DNA"/>
</dbReference>
<proteinExistence type="predicted"/>
<evidence type="ECO:0000313" key="4">
    <source>
        <dbReference type="EMBL" id="QJA66958.1"/>
    </source>
</evidence>
<dbReference type="EMBL" id="MT142530">
    <property type="protein sequence ID" value="QJA84471.1"/>
    <property type="molecule type" value="Genomic_DNA"/>
</dbReference>
<feature type="region of interest" description="Disordered" evidence="2">
    <location>
        <begin position="63"/>
        <end position="98"/>
    </location>
</feature>
<accession>A0A6H1ZGP5</accession>
<dbReference type="EMBL" id="MT141564">
    <property type="protein sequence ID" value="QJA66958.1"/>
    <property type="molecule type" value="Genomic_DNA"/>
</dbReference>
<feature type="compositionally biased region" description="Basic and acidic residues" evidence="2">
    <location>
        <begin position="29"/>
        <end position="43"/>
    </location>
</feature>
<feature type="region of interest" description="Disordered" evidence="2">
    <location>
        <begin position="17"/>
        <end position="43"/>
    </location>
</feature>
<feature type="coiled-coil region" evidence="1">
    <location>
        <begin position="124"/>
        <end position="158"/>
    </location>
</feature>
<protein>
    <submittedName>
        <fullName evidence="3">Uncharacterized protein</fullName>
    </submittedName>
</protein>
<organism evidence="3">
    <name type="scientific">viral metagenome</name>
    <dbReference type="NCBI Taxonomy" id="1070528"/>
    <lineage>
        <taxon>unclassified sequences</taxon>
        <taxon>metagenomes</taxon>
        <taxon>organismal metagenomes</taxon>
    </lineage>
</organism>
<evidence type="ECO:0000313" key="6">
    <source>
        <dbReference type="EMBL" id="QJH99264.1"/>
    </source>
</evidence>
<sequence length="320" mass="36266">MKTTLLKKIQQFAECNPKKRGRSVNTENINEKKEASKGNLCEQKRKKDGQILYYRTGTGKKRASLSKIRKRSLRAKRATENKREQAQKKQAKAQNYEAKSIQTALQNKSFRRFLAENLENKSYQRSLVERYQSSQRELEKLEKEIAELKGKGVEKQKREKAEVKKGTRKGATIAAKNANGGMTIVVQGAHKSISDKAPKEKLLEKEHYVEVNGDKRKEKVYIAKITGTDPKFGLKREFVSLPSSGGTISGRISLKDGDIIELAGGGSWKNKFVRYQKVIDGKLKYINAKKDGSLEYSEEESRVNLADTRHVLKSLSKKGE</sequence>
<name>A0A6H1ZGP5_9ZZZZ</name>
<evidence type="ECO:0000313" key="5">
    <source>
        <dbReference type="EMBL" id="QJA84471.1"/>
    </source>
</evidence>
<gene>
    <name evidence="5" type="ORF">MM415A00187_0006</name>
    <name evidence="4" type="ORF">MM415B00313_0006</name>
    <name evidence="3" type="ORF">TM448A00409_0006</name>
    <name evidence="6" type="ORF">TM448B01532_0004</name>
</gene>